<dbReference type="RefSeq" id="WP_185444209.1">
    <property type="nucleotide sequence ID" value="NZ_CP043661.1"/>
</dbReference>
<dbReference type="EMBL" id="CP043661">
    <property type="protein sequence ID" value="QNE21799.1"/>
    <property type="molecule type" value="Genomic_DNA"/>
</dbReference>
<reference evidence="1 2" key="2">
    <citation type="journal article" date="2020" name="Microbiol. Resour. Announc.">
        <title>Antarctic desert soil bacteria exhibit high novel natural product potential, evaluated through long-read genome sequencing and comparative genomics.</title>
        <authorList>
            <person name="Benaud N."/>
            <person name="Edwards R.J."/>
            <person name="Amos T.G."/>
            <person name="D'Agostino P.M."/>
            <person name="Gutierrez-Chavez C."/>
            <person name="Montgomery K."/>
            <person name="Nicetic I."/>
            <person name="Ferrari B.C."/>
        </authorList>
    </citation>
    <scope>NUCLEOTIDE SEQUENCE [LARGE SCALE GENOMIC DNA]</scope>
    <source>
        <strain evidence="1 2">SPB151</strain>
    </source>
</reference>
<sequence length="80" mass="8893">MLATGVNYDTGLSWRGGIGWTIVDRLVDPPAIKGEFERGEEALVTYLKELVEDFDRIELAAALWFSFAGLAELNATQMEN</sequence>
<gene>
    <name evidence="1" type="ORF">F1D05_32635</name>
</gene>
<evidence type="ECO:0000313" key="1">
    <source>
        <dbReference type="EMBL" id="QNE21799.1"/>
    </source>
</evidence>
<name>A0A7G6X6D4_9ACTN</name>
<keyword evidence="2" id="KW-1185">Reference proteome</keyword>
<accession>A0A7G6X6D4</accession>
<organism evidence="1 2">
    <name type="scientific">Kribbella qitaiheensis</name>
    <dbReference type="NCBI Taxonomy" id="1544730"/>
    <lineage>
        <taxon>Bacteria</taxon>
        <taxon>Bacillati</taxon>
        <taxon>Actinomycetota</taxon>
        <taxon>Actinomycetes</taxon>
        <taxon>Propionibacteriales</taxon>
        <taxon>Kribbellaceae</taxon>
        <taxon>Kribbella</taxon>
    </lineage>
</organism>
<dbReference type="AlphaFoldDB" id="A0A7G6X6D4"/>
<proteinExistence type="predicted"/>
<dbReference type="Proteomes" id="UP000515563">
    <property type="component" value="Chromosome"/>
</dbReference>
<evidence type="ECO:0000313" key="2">
    <source>
        <dbReference type="Proteomes" id="UP000515563"/>
    </source>
</evidence>
<dbReference type="KEGG" id="kqi:F1D05_32635"/>
<protein>
    <submittedName>
        <fullName evidence="1">Uncharacterized protein</fullName>
    </submittedName>
</protein>
<reference evidence="2" key="1">
    <citation type="submission" date="2019-09" db="EMBL/GenBank/DDBJ databases">
        <title>Antimicrobial potential of Antarctic Bacteria.</title>
        <authorList>
            <person name="Benaud N."/>
            <person name="Edwards R.J."/>
            <person name="Ferrari B.C."/>
        </authorList>
    </citation>
    <scope>NUCLEOTIDE SEQUENCE [LARGE SCALE GENOMIC DNA]</scope>
    <source>
        <strain evidence="2">SPB151</strain>
    </source>
</reference>